<dbReference type="CDD" id="cd07182">
    <property type="entry name" value="RNase_HII_bacteria_HII_like"/>
    <property type="match status" value="1"/>
</dbReference>
<evidence type="ECO:0000256" key="12">
    <source>
        <dbReference type="ARBA" id="ARBA00022801"/>
    </source>
</evidence>
<accession>A0A7C0U2B8</accession>
<comment type="similarity">
    <text evidence="5 14 16">Belongs to the RNase HII family.</text>
</comment>
<feature type="binding site" evidence="14 15">
    <location>
        <position position="115"/>
    </location>
    <ligand>
        <name>a divalent metal cation</name>
        <dbReference type="ChEBI" id="CHEBI:60240"/>
    </ligand>
</feature>
<dbReference type="PROSITE" id="PS51975">
    <property type="entry name" value="RNASE_H_2"/>
    <property type="match status" value="1"/>
</dbReference>
<evidence type="ECO:0000256" key="2">
    <source>
        <dbReference type="ARBA" id="ARBA00001946"/>
    </source>
</evidence>
<comment type="catalytic activity">
    <reaction evidence="1 14 15 16">
        <text>Endonucleolytic cleavage to 5'-phosphomonoester.</text>
        <dbReference type="EC" id="3.1.26.4"/>
    </reaction>
</comment>
<dbReference type="InterPro" id="IPR001352">
    <property type="entry name" value="RNase_HII/HIII"/>
</dbReference>
<dbReference type="SUPFAM" id="SSF53098">
    <property type="entry name" value="Ribonuclease H-like"/>
    <property type="match status" value="1"/>
</dbReference>
<evidence type="ECO:0000256" key="5">
    <source>
        <dbReference type="ARBA" id="ARBA00007383"/>
    </source>
</evidence>
<comment type="subcellular location">
    <subcellularLocation>
        <location evidence="4 14">Cytoplasm</location>
    </subcellularLocation>
</comment>
<evidence type="ECO:0000256" key="14">
    <source>
        <dbReference type="HAMAP-Rule" id="MF_00052"/>
    </source>
</evidence>
<evidence type="ECO:0000256" key="3">
    <source>
        <dbReference type="ARBA" id="ARBA00004065"/>
    </source>
</evidence>
<dbReference type="NCBIfam" id="NF000595">
    <property type="entry name" value="PRK00015.1-3"/>
    <property type="match status" value="1"/>
</dbReference>
<evidence type="ECO:0000256" key="1">
    <source>
        <dbReference type="ARBA" id="ARBA00000077"/>
    </source>
</evidence>
<keyword evidence="10 14" id="KW-0479">Metal-binding</keyword>
<name>A0A7C0U2B8_DESA2</name>
<evidence type="ECO:0000256" key="13">
    <source>
        <dbReference type="ARBA" id="ARBA00023211"/>
    </source>
</evidence>
<sequence length="200" mass="22732">MPPNLNFEYQLWQKGYHYVAGIDEAGRGCLAGPVVAAAVIFPVGIKLNEVEDSKKLSPKIREKYFLKIQKKALAISIALGMPEEIEKFNILGASLRTMKRAILGLKIKPDYILIDGPYNPDIDIPYICIIHGDSKCFSIAAASIIAKVYRDQIMTTYHDLFPCYNFKQNKGYPTLEHKAAIMKYGPCYLHRLNFRLPRYD</sequence>
<dbReference type="GO" id="GO:0003723">
    <property type="term" value="F:RNA binding"/>
    <property type="evidence" value="ECO:0007669"/>
    <property type="project" value="UniProtKB-UniRule"/>
</dbReference>
<dbReference type="GO" id="GO:0030145">
    <property type="term" value="F:manganese ion binding"/>
    <property type="evidence" value="ECO:0007669"/>
    <property type="project" value="UniProtKB-UniRule"/>
</dbReference>
<dbReference type="NCBIfam" id="NF000594">
    <property type="entry name" value="PRK00015.1-1"/>
    <property type="match status" value="1"/>
</dbReference>
<organism evidence="18">
    <name type="scientific">Desulfofervidus auxilii</name>
    <dbReference type="NCBI Taxonomy" id="1621989"/>
    <lineage>
        <taxon>Bacteria</taxon>
        <taxon>Pseudomonadati</taxon>
        <taxon>Thermodesulfobacteriota</taxon>
        <taxon>Candidatus Desulfofervidia</taxon>
        <taxon>Candidatus Desulfofervidales</taxon>
        <taxon>Candidatus Desulfofervidaceae</taxon>
        <taxon>Candidatus Desulfofervidus</taxon>
    </lineage>
</organism>
<keyword evidence="12 14" id="KW-0378">Hydrolase</keyword>
<dbReference type="Gene3D" id="3.30.420.10">
    <property type="entry name" value="Ribonuclease H-like superfamily/Ribonuclease H"/>
    <property type="match status" value="1"/>
</dbReference>
<dbReference type="Proteomes" id="UP000886289">
    <property type="component" value="Unassembled WGS sequence"/>
</dbReference>
<dbReference type="GO" id="GO:0006298">
    <property type="term" value="P:mismatch repair"/>
    <property type="evidence" value="ECO:0007669"/>
    <property type="project" value="TreeGrafter"/>
</dbReference>
<reference evidence="18" key="1">
    <citation type="journal article" date="2020" name="mSystems">
        <title>Genome- and Community-Level Interaction Insights into Carbon Utilization and Element Cycling Functions of Hydrothermarchaeota in Hydrothermal Sediment.</title>
        <authorList>
            <person name="Zhou Z."/>
            <person name="Liu Y."/>
            <person name="Xu W."/>
            <person name="Pan J."/>
            <person name="Luo Z.H."/>
            <person name="Li M."/>
        </authorList>
    </citation>
    <scope>NUCLEOTIDE SEQUENCE [LARGE SCALE GENOMIC DNA]</scope>
    <source>
        <strain evidence="18">HyVt-233</strain>
    </source>
</reference>
<dbReference type="GO" id="GO:0032299">
    <property type="term" value="C:ribonuclease H2 complex"/>
    <property type="evidence" value="ECO:0007669"/>
    <property type="project" value="TreeGrafter"/>
</dbReference>
<feature type="binding site" evidence="14 15">
    <location>
        <position position="23"/>
    </location>
    <ligand>
        <name>a divalent metal cation</name>
        <dbReference type="ChEBI" id="CHEBI:60240"/>
    </ligand>
</feature>
<dbReference type="InterPro" id="IPR022898">
    <property type="entry name" value="RNase_HII"/>
</dbReference>
<evidence type="ECO:0000259" key="17">
    <source>
        <dbReference type="PROSITE" id="PS51975"/>
    </source>
</evidence>
<evidence type="ECO:0000313" key="18">
    <source>
        <dbReference type="EMBL" id="HDD43625.1"/>
    </source>
</evidence>
<feature type="binding site" evidence="14 15">
    <location>
        <position position="24"/>
    </location>
    <ligand>
        <name>a divalent metal cation</name>
        <dbReference type="ChEBI" id="CHEBI:60240"/>
    </ligand>
</feature>
<comment type="function">
    <text evidence="3 14 16">Endonuclease that specifically degrades the RNA of RNA-DNA hybrids.</text>
</comment>
<dbReference type="HAMAP" id="MF_00052_B">
    <property type="entry name" value="RNase_HII_B"/>
    <property type="match status" value="1"/>
</dbReference>
<evidence type="ECO:0000256" key="4">
    <source>
        <dbReference type="ARBA" id="ARBA00004496"/>
    </source>
</evidence>
<dbReference type="InterPro" id="IPR024567">
    <property type="entry name" value="RNase_HII/HIII_dom"/>
</dbReference>
<evidence type="ECO:0000256" key="16">
    <source>
        <dbReference type="RuleBase" id="RU003515"/>
    </source>
</evidence>
<evidence type="ECO:0000256" key="15">
    <source>
        <dbReference type="PROSITE-ProRule" id="PRU01319"/>
    </source>
</evidence>
<keyword evidence="9 14" id="KW-0540">Nuclease</keyword>
<evidence type="ECO:0000256" key="11">
    <source>
        <dbReference type="ARBA" id="ARBA00022759"/>
    </source>
</evidence>
<dbReference type="Pfam" id="PF01351">
    <property type="entry name" value="RNase_HII"/>
    <property type="match status" value="1"/>
</dbReference>
<gene>
    <name evidence="14" type="primary">rnhB</name>
    <name evidence="18" type="ORF">ENG63_02010</name>
</gene>
<evidence type="ECO:0000256" key="9">
    <source>
        <dbReference type="ARBA" id="ARBA00022722"/>
    </source>
</evidence>
<dbReference type="PANTHER" id="PTHR10954:SF18">
    <property type="entry name" value="RIBONUCLEASE HII"/>
    <property type="match status" value="1"/>
</dbReference>
<proteinExistence type="inferred from homology"/>
<dbReference type="EC" id="3.1.26.4" evidence="6 14"/>
<comment type="caution">
    <text evidence="18">The sequence shown here is derived from an EMBL/GenBank/DDBJ whole genome shotgun (WGS) entry which is preliminary data.</text>
</comment>
<evidence type="ECO:0000256" key="6">
    <source>
        <dbReference type="ARBA" id="ARBA00012180"/>
    </source>
</evidence>
<dbReference type="AlphaFoldDB" id="A0A7C0U2B8"/>
<dbReference type="PANTHER" id="PTHR10954">
    <property type="entry name" value="RIBONUCLEASE H2 SUBUNIT A"/>
    <property type="match status" value="1"/>
</dbReference>
<dbReference type="GO" id="GO:0005737">
    <property type="term" value="C:cytoplasm"/>
    <property type="evidence" value="ECO:0007669"/>
    <property type="project" value="UniProtKB-SubCell"/>
</dbReference>
<comment type="cofactor">
    <cofactor evidence="14 15">
        <name>Mn(2+)</name>
        <dbReference type="ChEBI" id="CHEBI:29035"/>
    </cofactor>
    <cofactor evidence="14 15">
        <name>Mg(2+)</name>
        <dbReference type="ChEBI" id="CHEBI:18420"/>
    </cofactor>
    <text evidence="14 15">Manganese or magnesium. Binds 1 divalent metal ion per monomer in the absence of substrate. May bind a second metal ion after substrate binding.</text>
</comment>
<keyword evidence="11 14" id="KW-0255">Endonuclease</keyword>
<evidence type="ECO:0000256" key="10">
    <source>
        <dbReference type="ARBA" id="ARBA00022723"/>
    </source>
</evidence>
<comment type="cofactor">
    <cofactor evidence="2">
        <name>Mg(2+)</name>
        <dbReference type="ChEBI" id="CHEBI:18420"/>
    </cofactor>
</comment>
<protein>
    <recommendedName>
        <fullName evidence="7 14">Ribonuclease HII</fullName>
        <shortName evidence="14">RNase HII</shortName>
        <ecNumber evidence="6 14">3.1.26.4</ecNumber>
    </recommendedName>
</protein>
<dbReference type="GO" id="GO:0004523">
    <property type="term" value="F:RNA-DNA hybrid ribonuclease activity"/>
    <property type="evidence" value="ECO:0007669"/>
    <property type="project" value="UniProtKB-UniRule"/>
</dbReference>
<keyword evidence="13 14" id="KW-0464">Manganese</keyword>
<dbReference type="GO" id="GO:0043137">
    <property type="term" value="P:DNA replication, removal of RNA primer"/>
    <property type="evidence" value="ECO:0007669"/>
    <property type="project" value="TreeGrafter"/>
</dbReference>
<dbReference type="InterPro" id="IPR012337">
    <property type="entry name" value="RNaseH-like_sf"/>
</dbReference>
<keyword evidence="8 14" id="KW-0963">Cytoplasm</keyword>
<evidence type="ECO:0000256" key="7">
    <source>
        <dbReference type="ARBA" id="ARBA00019179"/>
    </source>
</evidence>
<feature type="domain" description="RNase H type-2" evidence="17">
    <location>
        <begin position="17"/>
        <end position="200"/>
    </location>
</feature>
<dbReference type="EMBL" id="DRBS01000076">
    <property type="protein sequence ID" value="HDD43625.1"/>
    <property type="molecule type" value="Genomic_DNA"/>
</dbReference>
<dbReference type="InterPro" id="IPR036397">
    <property type="entry name" value="RNaseH_sf"/>
</dbReference>
<evidence type="ECO:0000256" key="8">
    <source>
        <dbReference type="ARBA" id="ARBA00022490"/>
    </source>
</evidence>